<dbReference type="STRING" id="76114.ebA1938"/>
<proteinExistence type="predicted"/>
<organism evidence="2 3">
    <name type="scientific">Aromatoleum aromaticum (strain DSM 19018 / LMG 30748 / EbN1)</name>
    <name type="common">Azoarcus sp. (strain EbN1)</name>
    <dbReference type="NCBI Taxonomy" id="76114"/>
    <lineage>
        <taxon>Bacteria</taxon>
        <taxon>Pseudomonadati</taxon>
        <taxon>Pseudomonadota</taxon>
        <taxon>Betaproteobacteria</taxon>
        <taxon>Rhodocyclales</taxon>
        <taxon>Rhodocyclaceae</taxon>
        <taxon>Aromatoleum</taxon>
    </lineage>
</organism>
<keyword evidence="3" id="KW-1185">Reference proteome</keyword>
<feature type="compositionally biased region" description="Polar residues" evidence="1">
    <location>
        <begin position="158"/>
        <end position="167"/>
    </location>
</feature>
<feature type="region of interest" description="Disordered" evidence="1">
    <location>
        <begin position="145"/>
        <end position="167"/>
    </location>
</feature>
<feature type="region of interest" description="Disordered" evidence="1">
    <location>
        <begin position="120"/>
        <end position="139"/>
    </location>
</feature>
<dbReference type="KEGG" id="eba:ebA1938"/>
<evidence type="ECO:0000256" key="1">
    <source>
        <dbReference type="SAM" id="MobiDB-lite"/>
    </source>
</evidence>
<accession>Q5P671</accession>
<reference evidence="2 3" key="1">
    <citation type="journal article" date="2005" name="Arch. Microbiol.">
        <title>The genome sequence of an anaerobic aromatic-degrading denitrifying bacterium, strain EbN1.</title>
        <authorList>
            <person name="Rabus R."/>
            <person name="Kube M."/>
            <person name="Heider J."/>
            <person name="Beck A."/>
            <person name="Heitmann K."/>
            <person name="Widdel F."/>
            <person name="Reinhardt R."/>
        </authorList>
    </citation>
    <scope>NUCLEOTIDE SEQUENCE [LARGE SCALE GENOMIC DNA]</scope>
    <source>
        <strain evidence="2 3">EbN1</strain>
    </source>
</reference>
<sequence length="167" mass="17214">MNPQHLHPDVVVPGRALALQAQAGLGRVGGVGADQVEDDLLEQREVLRRVVLADHGAVLTEAHVKHPVEPVLDGLITNDKFCVTRFVRLTLTSPRHDWRRQGTAQHAACPSAESVLCGGGHETPMADSPADEAVAGRSAAVGSSLPAVAGMEPVSGGASASTGKGEG</sequence>
<protein>
    <submittedName>
        <fullName evidence="2">Uncharacterized protein</fullName>
    </submittedName>
</protein>
<gene>
    <name evidence="2" type="ORF">ebA1938</name>
</gene>
<dbReference type="Proteomes" id="UP000006552">
    <property type="component" value="Chromosome"/>
</dbReference>
<evidence type="ECO:0000313" key="2">
    <source>
        <dbReference type="EMBL" id="CAI07190.1"/>
    </source>
</evidence>
<name>Q5P671_AROAE</name>
<dbReference type="HOGENOM" id="CLU_1591210_0_0_4"/>
<dbReference type="AlphaFoldDB" id="Q5P671"/>
<evidence type="ECO:0000313" key="3">
    <source>
        <dbReference type="Proteomes" id="UP000006552"/>
    </source>
</evidence>
<dbReference type="EMBL" id="CR555306">
    <property type="protein sequence ID" value="CAI07190.1"/>
    <property type="molecule type" value="Genomic_DNA"/>
</dbReference>